<protein>
    <submittedName>
        <fullName evidence="1">Uncharacterized protein</fullName>
    </submittedName>
</protein>
<evidence type="ECO:0000313" key="2">
    <source>
        <dbReference type="Proteomes" id="UP000075430"/>
    </source>
</evidence>
<reference evidence="2" key="1">
    <citation type="submission" date="2016-02" db="EMBL/GenBank/DDBJ databases">
        <authorList>
            <person name="Dunlap C."/>
        </authorList>
    </citation>
    <scope>NUCLEOTIDE SEQUENCE [LARGE SCALE GENOMIC DNA]</scope>
    <source>
        <strain evidence="2">NRRL B-41092</strain>
    </source>
</reference>
<dbReference type="OrthoDB" id="2904244at2"/>
<dbReference type="EMBL" id="LSBA01000040">
    <property type="protein sequence ID" value="KXZ12672.1"/>
    <property type="molecule type" value="Genomic_DNA"/>
</dbReference>
<name>A0A150F1R9_9BACI</name>
<dbReference type="STRING" id="1793963.AXI58_06030"/>
<dbReference type="AlphaFoldDB" id="A0A150F1R9"/>
<organism evidence="1 2">
    <name type="scientific">Bacillus nakamurai</name>
    <dbReference type="NCBI Taxonomy" id="1793963"/>
    <lineage>
        <taxon>Bacteria</taxon>
        <taxon>Bacillati</taxon>
        <taxon>Bacillota</taxon>
        <taxon>Bacilli</taxon>
        <taxon>Bacillales</taxon>
        <taxon>Bacillaceae</taxon>
        <taxon>Bacillus</taxon>
    </lineage>
</organism>
<proteinExistence type="predicted"/>
<sequence length="90" mass="10195">MISTAYRQRTAADLKSRITKVLLNGKETPITEISVNDAAVTVLTRREEDIKHIETVQMIDETGSVITERKTNIDVSSNRTLDLRFTFEVV</sequence>
<dbReference type="Proteomes" id="UP000075430">
    <property type="component" value="Unassembled WGS sequence"/>
</dbReference>
<dbReference type="RefSeq" id="WP_061523462.1">
    <property type="nucleotide sequence ID" value="NZ_JARLZY010000017.1"/>
</dbReference>
<comment type="caution">
    <text evidence="1">The sequence shown here is derived from an EMBL/GenBank/DDBJ whole genome shotgun (WGS) entry which is preliminary data.</text>
</comment>
<accession>A0A150F1R9</accession>
<gene>
    <name evidence="1" type="ORF">AXI58_06030</name>
</gene>
<evidence type="ECO:0000313" key="1">
    <source>
        <dbReference type="EMBL" id="KXZ12672.1"/>
    </source>
</evidence>
<keyword evidence="2" id="KW-1185">Reference proteome</keyword>